<dbReference type="PATRIC" id="fig|389348.3.peg.559"/>
<dbReference type="Pfam" id="PF13523">
    <property type="entry name" value="Acetyltransf_8"/>
    <property type="match status" value="1"/>
</dbReference>
<dbReference type="Gene3D" id="3.40.630.30">
    <property type="match status" value="1"/>
</dbReference>
<keyword evidence="3" id="KW-0808">Transferase</keyword>
<dbReference type="AlphaFoldDB" id="A0A0U5JAH9"/>
<dbReference type="PANTHER" id="PTHR31438:SF1">
    <property type="entry name" value="LYSINE N-ACYLTRANSFERASE C17G9.06C-RELATED"/>
    <property type="match status" value="1"/>
</dbReference>
<dbReference type="KEGG" id="pnl:PNK_0507"/>
<proteinExistence type="predicted"/>
<dbReference type="InterPro" id="IPR000182">
    <property type="entry name" value="GNAT_dom"/>
</dbReference>
<dbReference type="GO" id="GO:0046677">
    <property type="term" value="P:response to antibiotic"/>
    <property type="evidence" value="ECO:0007669"/>
    <property type="project" value="UniProtKB-KW"/>
</dbReference>
<dbReference type="SUPFAM" id="SSF55729">
    <property type="entry name" value="Acyl-CoA N-acyltransferases (Nat)"/>
    <property type="match status" value="1"/>
</dbReference>
<evidence type="ECO:0000313" key="4">
    <source>
        <dbReference type="Proteomes" id="UP000069902"/>
    </source>
</evidence>
<dbReference type="PANTHER" id="PTHR31438">
    <property type="entry name" value="LYSINE N-ACYLTRANSFERASE C17G9.06C-RELATED"/>
    <property type="match status" value="1"/>
</dbReference>
<evidence type="ECO:0000256" key="1">
    <source>
        <dbReference type="ARBA" id="ARBA00023251"/>
    </source>
</evidence>
<reference evidence="4" key="1">
    <citation type="submission" date="2015-09" db="EMBL/GenBank/DDBJ databases">
        <authorList>
            <person name="Bertelli C."/>
        </authorList>
    </citation>
    <scope>NUCLEOTIDE SEQUENCE [LARGE SCALE GENOMIC DNA]</scope>
    <source>
        <strain evidence="4">KNic</strain>
    </source>
</reference>
<keyword evidence="4" id="KW-1185">Reference proteome</keyword>
<evidence type="ECO:0000259" key="2">
    <source>
        <dbReference type="PROSITE" id="PS51186"/>
    </source>
</evidence>
<feature type="domain" description="N-acetyltransferase" evidence="2">
    <location>
        <begin position="3"/>
        <end position="169"/>
    </location>
</feature>
<name>A0A0U5JAH9_9BACT</name>
<dbReference type="InterPro" id="IPR016181">
    <property type="entry name" value="Acyl_CoA_acyltransferase"/>
</dbReference>
<organism evidence="3 4">
    <name type="scientific">Candidatus Protochlamydia naegleriophila</name>
    <dbReference type="NCBI Taxonomy" id="389348"/>
    <lineage>
        <taxon>Bacteria</taxon>
        <taxon>Pseudomonadati</taxon>
        <taxon>Chlamydiota</taxon>
        <taxon>Chlamydiia</taxon>
        <taxon>Parachlamydiales</taxon>
        <taxon>Parachlamydiaceae</taxon>
        <taxon>Candidatus Protochlamydia</taxon>
    </lineage>
</organism>
<dbReference type="Proteomes" id="UP000069902">
    <property type="component" value="Chromosome cPNK"/>
</dbReference>
<dbReference type="STRING" id="389348.PNK_0507"/>
<evidence type="ECO:0000313" key="3">
    <source>
        <dbReference type="EMBL" id="CUI16135.1"/>
    </source>
</evidence>
<gene>
    <name evidence="3" type="primary">aac</name>
    <name evidence="3" type="ORF">PNK_0507</name>
</gene>
<protein>
    <submittedName>
        <fullName evidence="3">Aminoglycoside N6'-acetyltransferase</fullName>
    </submittedName>
</protein>
<accession>A0A0U5JAH9</accession>
<dbReference type="InParanoid" id="A0A0U5JAH9"/>
<dbReference type="EMBL" id="LN879502">
    <property type="protein sequence ID" value="CUI16135.1"/>
    <property type="molecule type" value="Genomic_DNA"/>
</dbReference>
<dbReference type="GO" id="GO:0016410">
    <property type="term" value="F:N-acyltransferase activity"/>
    <property type="evidence" value="ECO:0007669"/>
    <property type="project" value="TreeGrafter"/>
</dbReference>
<dbReference type="RefSeq" id="WP_059060105.1">
    <property type="nucleotide sequence ID" value="NZ_LN879502.1"/>
</dbReference>
<sequence length="169" mass="20077">MHLSFQPIQTTHLPFIHGWFHAPHIQRWYSGQKAWSIKEIEEKYLPSRLEKKRIQAYLITIDERPIGYIQSYLIKDYPWDEMDLSSLPERLAGIDFYIGEKNYLQKGHGTRALIQFLSQFIDPYYEGSIVDPRQDNLTAIRCYQKAGFSPCQVVLCQREPLQLMKRIRE</sequence>
<keyword evidence="1" id="KW-0046">Antibiotic resistance</keyword>
<dbReference type="PROSITE" id="PS51186">
    <property type="entry name" value="GNAT"/>
    <property type="match status" value="1"/>
</dbReference>